<dbReference type="EMBL" id="QCZI01000002">
    <property type="protein sequence ID" value="PWA06790.1"/>
    <property type="molecule type" value="Genomic_DNA"/>
</dbReference>
<accession>A0A2U1JNN9</accession>
<comment type="caution">
    <text evidence="1">The sequence shown here is derived from an EMBL/GenBank/DDBJ whole genome shotgun (WGS) entry which is preliminary data.</text>
</comment>
<evidence type="ECO:0000313" key="1">
    <source>
        <dbReference type="EMBL" id="PWA06790.1"/>
    </source>
</evidence>
<reference evidence="1 2" key="1">
    <citation type="submission" date="2018-04" db="EMBL/GenBank/DDBJ databases">
        <title>Flavobacterium sp. nov., isolated from glacier ice.</title>
        <authorList>
            <person name="Liu Q."/>
            <person name="Xin Y.-H."/>
        </authorList>
    </citation>
    <scope>NUCLEOTIDE SEQUENCE [LARGE SCALE GENOMIC DNA]</scope>
    <source>
        <strain evidence="1 2">RB1R5</strain>
    </source>
</reference>
<dbReference type="AlphaFoldDB" id="A0A2U1JNN9"/>
<keyword evidence="2" id="KW-1185">Reference proteome</keyword>
<organism evidence="1 2">
    <name type="scientific">Flavobacterium psychrotolerans</name>
    <dbReference type="NCBI Taxonomy" id="2169410"/>
    <lineage>
        <taxon>Bacteria</taxon>
        <taxon>Pseudomonadati</taxon>
        <taxon>Bacteroidota</taxon>
        <taxon>Flavobacteriia</taxon>
        <taxon>Flavobacteriales</taxon>
        <taxon>Flavobacteriaceae</taxon>
        <taxon>Flavobacterium</taxon>
    </lineage>
</organism>
<proteinExistence type="predicted"/>
<protein>
    <submittedName>
        <fullName evidence="1">Uncharacterized protein</fullName>
    </submittedName>
</protein>
<evidence type="ECO:0000313" key="2">
    <source>
        <dbReference type="Proteomes" id="UP000245449"/>
    </source>
</evidence>
<sequence length="73" mass="9005">MRYKKYADIKKTNFFSRIMFFLIKKHSKIYIFGRNLDKVICVCIFFEDKVNFEDGFPFNYGRMRIVFNKIKNK</sequence>
<dbReference type="Proteomes" id="UP000245449">
    <property type="component" value="Unassembled WGS sequence"/>
</dbReference>
<gene>
    <name evidence="1" type="ORF">DB895_02045</name>
</gene>
<name>A0A2U1JNN9_9FLAO</name>